<organism evidence="2 3">
    <name type="scientific">Arthrobacter mangrovi</name>
    <dbReference type="NCBI Taxonomy" id="2966350"/>
    <lineage>
        <taxon>Bacteria</taxon>
        <taxon>Bacillati</taxon>
        <taxon>Actinomycetota</taxon>
        <taxon>Actinomycetes</taxon>
        <taxon>Micrococcales</taxon>
        <taxon>Micrococcaceae</taxon>
        <taxon>Arthrobacter</taxon>
    </lineage>
</organism>
<reference evidence="2 3" key="1">
    <citation type="journal article" date="2023" name="Int. J. Syst. Evol. Microbiol.">
        <title>Arthrobacter mangrovi sp. nov., an actinobacterium isolated from the rhizosphere of a mangrove.</title>
        <authorList>
            <person name="Hamada M."/>
            <person name="Saitou S."/>
            <person name="Enomoto N."/>
            <person name="Nanri K."/>
            <person name="Hidaka K."/>
            <person name="Miura T."/>
            <person name="Tamura T."/>
        </authorList>
    </citation>
    <scope>NUCLEOTIDE SEQUENCE [LARGE SCALE GENOMIC DNA]</scope>
    <source>
        <strain evidence="2 3">NBRC 112813</strain>
    </source>
</reference>
<dbReference type="Proteomes" id="UP001209654">
    <property type="component" value="Unassembled WGS sequence"/>
</dbReference>
<keyword evidence="3" id="KW-1185">Reference proteome</keyword>
<dbReference type="Gene3D" id="3.40.1680.10">
    <property type="entry name" value="yp_829618.1 domain like"/>
    <property type="match status" value="1"/>
</dbReference>
<proteinExistence type="predicted"/>
<dbReference type="InterPro" id="IPR056695">
    <property type="entry name" value="DUF7793"/>
</dbReference>
<evidence type="ECO:0000259" key="1">
    <source>
        <dbReference type="Pfam" id="PF25056"/>
    </source>
</evidence>
<dbReference type="Pfam" id="PF25056">
    <property type="entry name" value="DUF7793"/>
    <property type="match status" value="1"/>
</dbReference>
<dbReference type="Gene3D" id="3.40.970.30">
    <property type="entry name" value="yp_829618.1 like domains"/>
    <property type="match status" value="1"/>
</dbReference>
<evidence type="ECO:0000313" key="2">
    <source>
        <dbReference type="EMBL" id="GLB67240.1"/>
    </source>
</evidence>
<feature type="domain" description="DUF7793" evidence="1">
    <location>
        <begin position="16"/>
        <end position="122"/>
    </location>
</feature>
<dbReference type="RefSeq" id="WP_264795379.1">
    <property type="nucleotide sequence ID" value="NZ_BRVS01000006.1"/>
</dbReference>
<gene>
    <name evidence="2" type="ORF">AHIS1636_16790</name>
</gene>
<protein>
    <recommendedName>
        <fullName evidence="1">DUF7793 domain-containing protein</fullName>
    </recommendedName>
</protein>
<accession>A0ABQ5MTZ3</accession>
<comment type="caution">
    <text evidence="2">The sequence shown here is derived from an EMBL/GenBank/DDBJ whole genome shotgun (WGS) entry which is preliminary data.</text>
</comment>
<sequence>MEPLTVEGGKATLELRADGILNLKWVAGVRIEADDAHAAMRAVNELCGDSEHPMLVDMATTESVTRGGRAVFSIPCAANRIALLGKSAVDRVIANFFLGVHNPPCPTRFFTSRPEALKWLMQELNAVPDQVAE</sequence>
<dbReference type="EMBL" id="BRVS01000006">
    <property type="protein sequence ID" value="GLB67240.1"/>
    <property type="molecule type" value="Genomic_DNA"/>
</dbReference>
<name>A0ABQ5MTZ3_9MICC</name>
<evidence type="ECO:0000313" key="3">
    <source>
        <dbReference type="Proteomes" id="UP001209654"/>
    </source>
</evidence>